<name>A0A0R3TU42_RODNA</name>
<evidence type="ECO:0000313" key="5">
    <source>
        <dbReference type="WBParaSite" id="HNAJ_0001125801-mRNA-1"/>
    </source>
</evidence>
<protein>
    <submittedName>
        <fullName evidence="5">PLAC8 family protein</fullName>
    </submittedName>
</protein>
<feature type="region of interest" description="Disordered" evidence="2">
    <location>
        <begin position="1"/>
        <end position="36"/>
    </location>
</feature>
<dbReference type="WBParaSite" id="HNAJ_0001125801-mRNA-1">
    <property type="protein sequence ID" value="HNAJ_0001125801-mRNA-1"/>
    <property type="gene ID" value="HNAJ_0001125801"/>
</dbReference>
<dbReference type="OrthoDB" id="1045822at2759"/>
<evidence type="ECO:0000256" key="1">
    <source>
        <dbReference type="ARBA" id="ARBA00009024"/>
    </source>
</evidence>
<dbReference type="PANTHER" id="PTHR15907">
    <property type="entry name" value="DUF614 FAMILY PROTEIN-RELATED"/>
    <property type="match status" value="1"/>
</dbReference>
<organism evidence="5">
    <name type="scientific">Rodentolepis nana</name>
    <name type="common">Dwarf tapeworm</name>
    <name type="synonym">Hymenolepis nana</name>
    <dbReference type="NCBI Taxonomy" id="102285"/>
    <lineage>
        <taxon>Eukaryota</taxon>
        <taxon>Metazoa</taxon>
        <taxon>Spiralia</taxon>
        <taxon>Lophotrochozoa</taxon>
        <taxon>Platyhelminthes</taxon>
        <taxon>Cestoda</taxon>
        <taxon>Eucestoda</taxon>
        <taxon>Cyclophyllidea</taxon>
        <taxon>Hymenolepididae</taxon>
        <taxon>Rodentolepis</taxon>
    </lineage>
</organism>
<gene>
    <name evidence="3" type="ORF">HNAJ_LOCUS11248</name>
</gene>
<sequence>MPSSISDNEEGQEVKGPNEADEMNEMSQVNGEVVTTQPRATSELRDWNSDLFHCHKDIGNCFLVACCPMCAAGYELYKHDENPILGCCFNGVLMAFIAQYRARNQIKGSLCSDCLTSMFCGPCALCRLHRDYQELGN</sequence>
<reference evidence="3 4" key="2">
    <citation type="submission" date="2018-11" db="EMBL/GenBank/DDBJ databases">
        <authorList>
            <consortium name="Pathogen Informatics"/>
        </authorList>
    </citation>
    <scope>NUCLEOTIDE SEQUENCE [LARGE SCALE GENOMIC DNA]</scope>
</reference>
<accession>A0A0R3TU42</accession>
<keyword evidence="4" id="KW-1185">Reference proteome</keyword>
<dbReference type="EMBL" id="UZAE01013457">
    <property type="protein sequence ID" value="VDO09937.1"/>
    <property type="molecule type" value="Genomic_DNA"/>
</dbReference>
<evidence type="ECO:0000313" key="4">
    <source>
        <dbReference type="Proteomes" id="UP000278807"/>
    </source>
</evidence>
<dbReference type="NCBIfam" id="TIGR01571">
    <property type="entry name" value="A_thal_Cys_rich"/>
    <property type="match status" value="1"/>
</dbReference>
<dbReference type="Pfam" id="PF04749">
    <property type="entry name" value="PLAC8"/>
    <property type="match status" value="1"/>
</dbReference>
<dbReference type="AlphaFoldDB" id="A0A0R3TU42"/>
<dbReference type="STRING" id="102285.A0A0R3TU42"/>
<evidence type="ECO:0000313" key="3">
    <source>
        <dbReference type="EMBL" id="VDO09937.1"/>
    </source>
</evidence>
<evidence type="ECO:0000256" key="2">
    <source>
        <dbReference type="SAM" id="MobiDB-lite"/>
    </source>
</evidence>
<reference evidence="5" key="1">
    <citation type="submission" date="2017-02" db="UniProtKB">
        <authorList>
            <consortium name="WormBaseParasite"/>
        </authorList>
    </citation>
    <scope>IDENTIFICATION</scope>
</reference>
<dbReference type="InterPro" id="IPR006461">
    <property type="entry name" value="PLAC_motif_containing"/>
</dbReference>
<feature type="compositionally biased region" description="Polar residues" evidence="2">
    <location>
        <begin position="25"/>
        <end position="36"/>
    </location>
</feature>
<dbReference type="Proteomes" id="UP000278807">
    <property type="component" value="Unassembled WGS sequence"/>
</dbReference>
<proteinExistence type="inferred from homology"/>
<comment type="similarity">
    <text evidence="1">Belongs to the cornifelin family.</text>
</comment>